<reference evidence="2 3" key="1">
    <citation type="submission" date="2020-08" db="EMBL/GenBank/DDBJ databases">
        <title>Sequencing the genomes of 1000 actinobacteria strains.</title>
        <authorList>
            <person name="Klenk H.-P."/>
        </authorList>
    </citation>
    <scope>NUCLEOTIDE SEQUENCE [LARGE SCALE GENOMIC DNA]</scope>
    <source>
        <strain evidence="2 3">DSM 102030</strain>
    </source>
</reference>
<evidence type="ECO:0000259" key="1">
    <source>
        <dbReference type="PROSITE" id="PS50943"/>
    </source>
</evidence>
<keyword evidence="3" id="KW-1185">Reference proteome</keyword>
<dbReference type="InterPro" id="IPR010982">
    <property type="entry name" value="Lambda_DNA-bd_dom_sf"/>
</dbReference>
<name>A0A7W7RJM6_9ACTN</name>
<dbReference type="CDD" id="cd00093">
    <property type="entry name" value="HTH_XRE"/>
    <property type="match status" value="1"/>
</dbReference>
<dbReference type="Pfam" id="PF13560">
    <property type="entry name" value="HTH_31"/>
    <property type="match status" value="1"/>
</dbReference>
<dbReference type="EMBL" id="JACHJT010000001">
    <property type="protein sequence ID" value="MBB4933189.1"/>
    <property type="molecule type" value="Genomic_DNA"/>
</dbReference>
<dbReference type="SUPFAM" id="SSF47413">
    <property type="entry name" value="lambda repressor-like DNA-binding domains"/>
    <property type="match status" value="1"/>
</dbReference>
<sequence>MPDKHSPGVRRRRLSAALRRLRTESKLSAAEAAKRLGWSSATRVTRIERNEWKRPNPRDVEAMLDLYEVTSEEREHLLSLTEEARGRSDWHQFQDLFPGNLPELEAEATRIRSYEALLIPGLLQTPEYAAAVFRGGQIVPEADIERKVESRMARRQVLDAPNGPHLTAIVDEAALRKIAGSSEVMREQLRFLVGMAAHYKVTVLVVPNAAGTHAAVSGAFSLIDFPRPEPGVVSLSNAVESLYVEDQGYVERYTLIYDAVLGTALSAERSLTLINAITDELAK</sequence>
<dbReference type="Pfam" id="PF19054">
    <property type="entry name" value="DUF5753"/>
    <property type="match status" value="1"/>
</dbReference>
<evidence type="ECO:0000313" key="2">
    <source>
        <dbReference type="EMBL" id="MBB4933189.1"/>
    </source>
</evidence>
<dbReference type="InterPro" id="IPR043917">
    <property type="entry name" value="DUF5753"/>
</dbReference>
<accession>A0A7W7RJM6</accession>
<protein>
    <submittedName>
        <fullName evidence="2">Transcriptional regulator with XRE-family HTH domain</fullName>
    </submittedName>
</protein>
<dbReference type="RefSeq" id="WP_184580840.1">
    <property type="nucleotide sequence ID" value="NZ_JACHJT010000001.1"/>
</dbReference>
<comment type="caution">
    <text evidence="2">The sequence shown here is derived from an EMBL/GenBank/DDBJ whole genome shotgun (WGS) entry which is preliminary data.</text>
</comment>
<dbReference type="SMART" id="SM00530">
    <property type="entry name" value="HTH_XRE"/>
    <property type="match status" value="1"/>
</dbReference>
<dbReference type="InterPro" id="IPR001387">
    <property type="entry name" value="Cro/C1-type_HTH"/>
</dbReference>
<evidence type="ECO:0000313" key="3">
    <source>
        <dbReference type="Proteomes" id="UP000523007"/>
    </source>
</evidence>
<dbReference type="Proteomes" id="UP000523007">
    <property type="component" value="Unassembled WGS sequence"/>
</dbReference>
<dbReference type="GO" id="GO:0003677">
    <property type="term" value="F:DNA binding"/>
    <property type="evidence" value="ECO:0007669"/>
    <property type="project" value="InterPro"/>
</dbReference>
<gene>
    <name evidence="2" type="ORF">F4561_004009</name>
</gene>
<dbReference type="Gene3D" id="1.10.260.40">
    <property type="entry name" value="lambda repressor-like DNA-binding domains"/>
    <property type="match status" value="1"/>
</dbReference>
<organism evidence="2 3">
    <name type="scientific">Lipingzhangella halophila</name>
    <dbReference type="NCBI Taxonomy" id="1783352"/>
    <lineage>
        <taxon>Bacteria</taxon>
        <taxon>Bacillati</taxon>
        <taxon>Actinomycetota</taxon>
        <taxon>Actinomycetes</taxon>
        <taxon>Streptosporangiales</taxon>
        <taxon>Nocardiopsidaceae</taxon>
        <taxon>Lipingzhangella</taxon>
    </lineage>
</organism>
<dbReference type="PROSITE" id="PS50943">
    <property type="entry name" value="HTH_CROC1"/>
    <property type="match status" value="1"/>
</dbReference>
<proteinExistence type="predicted"/>
<dbReference type="AlphaFoldDB" id="A0A7W7RJM6"/>
<feature type="domain" description="HTH cro/C1-type" evidence="1">
    <location>
        <begin position="18"/>
        <end position="74"/>
    </location>
</feature>